<gene>
    <name evidence="5" type="ORF">F8A88_02035</name>
</gene>
<keyword evidence="2" id="KW-0238">DNA-binding</keyword>
<dbReference type="Gene3D" id="1.10.150.130">
    <property type="match status" value="1"/>
</dbReference>
<dbReference type="InterPro" id="IPR011010">
    <property type="entry name" value="DNA_brk_join_enz"/>
</dbReference>
<name>A0A6N6N4U2_9BACT</name>
<dbReference type="PANTHER" id="PTHR30349:SF64">
    <property type="entry name" value="PROPHAGE INTEGRASE INTD-RELATED"/>
    <property type="match status" value="1"/>
</dbReference>
<dbReference type="InterPro" id="IPR002104">
    <property type="entry name" value="Integrase_catalytic"/>
</dbReference>
<feature type="domain" description="Tyr recombinase" evidence="4">
    <location>
        <begin position="201"/>
        <end position="376"/>
    </location>
</feature>
<dbReference type="InterPro" id="IPR050090">
    <property type="entry name" value="Tyrosine_recombinase_XerCD"/>
</dbReference>
<comment type="similarity">
    <text evidence="1">Belongs to the 'phage' integrase family.</text>
</comment>
<comment type="caution">
    <text evidence="5">The sequence shown here is derived from an EMBL/GenBank/DDBJ whole genome shotgun (WGS) entry which is preliminary data.</text>
</comment>
<evidence type="ECO:0000313" key="5">
    <source>
        <dbReference type="EMBL" id="KAB1443066.1"/>
    </source>
</evidence>
<dbReference type="GO" id="GO:0015074">
    <property type="term" value="P:DNA integration"/>
    <property type="evidence" value="ECO:0007669"/>
    <property type="project" value="InterPro"/>
</dbReference>
<evidence type="ECO:0000256" key="1">
    <source>
        <dbReference type="ARBA" id="ARBA00008857"/>
    </source>
</evidence>
<dbReference type="PANTHER" id="PTHR30349">
    <property type="entry name" value="PHAGE INTEGRASE-RELATED"/>
    <property type="match status" value="1"/>
</dbReference>
<dbReference type="Gene3D" id="1.10.443.10">
    <property type="entry name" value="Intergrase catalytic core"/>
    <property type="match status" value="1"/>
</dbReference>
<dbReference type="InterPro" id="IPR013762">
    <property type="entry name" value="Integrase-like_cat_sf"/>
</dbReference>
<reference evidence="5 6" key="1">
    <citation type="journal article" date="2017" name="Int. J. Syst. Evol. Microbiol.">
        <title>Desulfovibrio senegalensis sp. nov., a mesophilic sulfate reducer isolated from marine sediment.</title>
        <authorList>
            <person name="Thioye A."/>
            <person name="Gam Z.B.A."/>
            <person name="Mbengue M."/>
            <person name="Cayol J.L."/>
            <person name="Joseph-Bartoli M."/>
            <person name="Toure-Kane C."/>
            <person name="Labat M."/>
        </authorList>
    </citation>
    <scope>NUCLEOTIDE SEQUENCE [LARGE SCALE GENOMIC DNA]</scope>
    <source>
        <strain evidence="5 6">DSM 101509</strain>
    </source>
</reference>
<proteinExistence type="inferred from homology"/>
<dbReference type="Pfam" id="PF00589">
    <property type="entry name" value="Phage_integrase"/>
    <property type="match status" value="1"/>
</dbReference>
<evidence type="ECO:0000256" key="2">
    <source>
        <dbReference type="ARBA" id="ARBA00023125"/>
    </source>
</evidence>
<evidence type="ECO:0000259" key="4">
    <source>
        <dbReference type="PROSITE" id="PS51898"/>
    </source>
</evidence>
<dbReference type="EMBL" id="WAIE01000001">
    <property type="protein sequence ID" value="KAB1443066.1"/>
    <property type="molecule type" value="Genomic_DNA"/>
</dbReference>
<dbReference type="Proteomes" id="UP000438699">
    <property type="component" value="Unassembled WGS sequence"/>
</dbReference>
<dbReference type="CDD" id="cd00796">
    <property type="entry name" value="INT_Rci_Hp1_C"/>
    <property type="match status" value="1"/>
</dbReference>
<dbReference type="AlphaFoldDB" id="A0A6N6N4U2"/>
<dbReference type="GO" id="GO:0003677">
    <property type="term" value="F:DNA binding"/>
    <property type="evidence" value="ECO:0007669"/>
    <property type="project" value="UniProtKB-KW"/>
</dbReference>
<dbReference type="GO" id="GO:0006310">
    <property type="term" value="P:DNA recombination"/>
    <property type="evidence" value="ECO:0007669"/>
    <property type="project" value="UniProtKB-KW"/>
</dbReference>
<organism evidence="5 6">
    <name type="scientific">Pseudodesulfovibrio senegalensis</name>
    <dbReference type="NCBI Taxonomy" id="1721087"/>
    <lineage>
        <taxon>Bacteria</taxon>
        <taxon>Pseudomonadati</taxon>
        <taxon>Thermodesulfobacteriota</taxon>
        <taxon>Desulfovibrionia</taxon>
        <taxon>Desulfovibrionales</taxon>
        <taxon>Desulfovibrionaceae</taxon>
    </lineage>
</organism>
<evidence type="ECO:0000256" key="3">
    <source>
        <dbReference type="ARBA" id="ARBA00023172"/>
    </source>
</evidence>
<dbReference type="InterPro" id="IPR010998">
    <property type="entry name" value="Integrase_recombinase_N"/>
</dbReference>
<protein>
    <submittedName>
        <fullName evidence="5">Site-specific integrase</fullName>
    </submittedName>
</protein>
<keyword evidence="3" id="KW-0233">DNA recombination</keyword>
<keyword evidence="6" id="KW-1185">Reference proteome</keyword>
<dbReference type="SUPFAM" id="SSF56349">
    <property type="entry name" value="DNA breaking-rejoining enzymes"/>
    <property type="match status" value="1"/>
</dbReference>
<accession>A0A6N6N4U2</accession>
<dbReference type="PROSITE" id="PS51898">
    <property type="entry name" value="TYR_RECOMBINASE"/>
    <property type="match status" value="1"/>
</dbReference>
<evidence type="ECO:0000313" key="6">
    <source>
        <dbReference type="Proteomes" id="UP000438699"/>
    </source>
</evidence>
<sequence>MYSTCSSMAKLEFCGMAIRTRKKKNGSKFWEVYWKNPFTKRIQSKNFHDEQEAKNYNTDILYRLKRDKESFRPSVVAADAPPTHFQGLALRYLVERPMAQSTKETTLHHLESFYAILGNPEIVAVDKSMMKHFERELRKPREKTYTGPNGKKWTRTLEGAKQNTIKRKVGIVLAVLNWAVEEEYLPGHNLQGYKCAPGEDKKFVPPTPEELKRIRKAAPKHVDRAIYLAFNLGMRVGNSELFRVTWDRIDFDRRVATIPAAQKGKNQWRQVPIRKDVLPVLKQWKAEDDECGATHIVNYRGKPVASIKKAWDSTLEKAGITRKIRPYDLRHAFATYALEAGADPNALRKLMGHSSMAMIYKNYQHVLDKQKEAVVNGLPSI</sequence>